<reference evidence="1 2" key="1">
    <citation type="submission" date="2022-05" db="EMBL/GenBank/DDBJ databases">
        <authorList>
            <consortium name="Genoscope - CEA"/>
            <person name="William W."/>
        </authorList>
    </citation>
    <scope>NUCLEOTIDE SEQUENCE [LARGE SCALE GENOMIC DNA]</scope>
</reference>
<organism evidence="1 2">
    <name type="scientific">Pocillopora meandrina</name>
    <dbReference type="NCBI Taxonomy" id="46732"/>
    <lineage>
        <taxon>Eukaryota</taxon>
        <taxon>Metazoa</taxon>
        <taxon>Cnidaria</taxon>
        <taxon>Anthozoa</taxon>
        <taxon>Hexacorallia</taxon>
        <taxon>Scleractinia</taxon>
        <taxon>Astrocoeniina</taxon>
        <taxon>Pocilloporidae</taxon>
        <taxon>Pocillopora</taxon>
    </lineage>
</organism>
<evidence type="ECO:0000313" key="2">
    <source>
        <dbReference type="Proteomes" id="UP001159428"/>
    </source>
</evidence>
<accession>A0AAU9VTY0</accession>
<dbReference type="AlphaFoldDB" id="A0AAU9VTY0"/>
<dbReference type="SUPFAM" id="SSF50249">
    <property type="entry name" value="Nucleic acid-binding proteins"/>
    <property type="match status" value="1"/>
</dbReference>
<dbReference type="Gene3D" id="2.40.50.140">
    <property type="entry name" value="Nucleic acid-binding proteins"/>
    <property type="match status" value="1"/>
</dbReference>
<protein>
    <recommendedName>
        <fullName evidence="3">Replication protein</fullName>
    </recommendedName>
</protein>
<sequence>MARQTSQNESVWLVCYSPEKRMMLQQSQEKQFPVKIKSARISPNKRFSATDEYTISKKAKIMQKSLEFSYNNDPSNRYASVEDALKADLYQTVDVKVKVLHKSPLKDTLFQGNCTKCKTDVIVADHTNSAKLVLWEDVIDKVDSGKSYRFNNCKICIFDDHKYTNTNKFTKITEIEDI</sequence>
<dbReference type="InterPro" id="IPR012340">
    <property type="entry name" value="NA-bd_OB-fold"/>
</dbReference>
<keyword evidence="2" id="KW-1185">Reference proteome</keyword>
<gene>
    <name evidence="1" type="ORF">PMEA_00016812</name>
</gene>
<dbReference type="Proteomes" id="UP001159428">
    <property type="component" value="Unassembled WGS sequence"/>
</dbReference>
<comment type="caution">
    <text evidence="1">The sequence shown here is derived from an EMBL/GenBank/DDBJ whole genome shotgun (WGS) entry which is preliminary data.</text>
</comment>
<dbReference type="EMBL" id="CALNXJ010000003">
    <property type="protein sequence ID" value="CAH3036354.1"/>
    <property type="molecule type" value="Genomic_DNA"/>
</dbReference>
<proteinExistence type="predicted"/>
<evidence type="ECO:0000313" key="1">
    <source>
        <dbReference type="EMBL" id="CAH3036354.1"/>
    </source>
</evidence>
<evidence type="ECO:0008006" key="3">
    <source>
        <dbReference type="Google" id="ProtNLM"/>
    </source>
</evidence>
<name>A0AAU9VTY0_9CNID</name>